<dbReference type="AlphaFoldDB" id="A0A7V1GGF7"/>
<dbReference type="InterPro" id="IPR033881">
    <property type="entry name" value="vWA_BatA_type"/>
</dbReference>
<feature type="domain" description="VWFA" evidence="2">
    <location>
        <begin position="88"/>
        <end position="281"/>
    </location>
</feature>
<dbReference type="InterPro" id="IPR002035">
    <property type="entry name" value="VWF_A"/>
</dbReference>
<dbReference type="RefSeq" id="WP_304185296.1">
    <property type="nucleotide sequence ID" value="NZ_DRGM01000205.1"/>
</dbReference>
<feature type="transmembrane region" description="Helical" evidence="1">
    <location>
        <begin position="300"/>
        <end position="318"/>
    </location>
</feature>
<evidence type="ECO:0000313" key="3">
    <source>
        <dbReference type="EMBL" id="HEA18876.1"/>
    </source>
</evidence>
<gene>
    <name evidence="3" type="ORF">ENH88_20985</name>
</gene>
<dbReference type="PROSITE" id="PS50234">
    <property type="entry name" value="VWFA"/>
    <property type="match status" value="1"/>
</dbReference>
<name>A0A7V1GGF7_9GAMM</name>
<proteinExistence type="predicted"/>
<dbReference type="SMART" id="SM00327">
    <property type="entry name" value="VWA"/>
    <property type="match status" value="1"/>
</dbReference>
<dbReference type="Proteomes" id="UP000886188">
    <property type="component" value="Unassembled WGS sequence"/>
</dbReference>
<dbReference type="Pfam" id="PF00092">
    <property type="entry name" value="VWA"/>
    <property type="match status" value="1"/>
</dbReference>
<keyword evidence="1" id="KW-0472">Membrane</keyword>
<evidence type="ECO:0000259" key="2">
    <source>
        <dbReference type="PROSITE" id="PS50234"/>
    </source>
</evidence>
<dbReference type="PANTHER" id="PTHR22550:SF18">
    <property type="entry name" value="VWFA DOMAIN-CONTAINING PROTEIN"/>
    <property type="match status" value="1"/>
</dbReference>
<accession>A0A7V1GGF7</accession>
<dbReference type="EMBL" id="DRGM01000205">
    <property type="protein sequence ID" value="HEA18876.1"/>
    <property type="molecule type" value="Genomic_DNA"/>
</dbReference>
<dbReference type="CDD" id="cd01467">
    <property type="entry name" value="vWA_BatA_type"/>
    <property type="match status" value="1"/>
</dbReference>
<dbReference type="InterPro" id="IPR036465">
    <property type="entry name" value="vWFA_dom_sf"/>
</dbReference>
<sequence length="328" mass="36373">MFEFSWPWLFVLLPLPWLLRLLKPLASEGSTRLRIPGFAKHNLASQVAQQHTRGISVFEWLVWALLVCAIANPTWLDEPITLPNEGRDIMLAVDLSGSMTEQDMAYQGQYVDRLTMVKAVLSDFIEQRQGDRLGLILFGDTAFLQTPLTRDVKTVSQMLSEAQIGLVGRATAIGDALGLSVKRFASKDESNRIVVLLTDGQNTAGNLDPEEALLLAREEGIKVYTIGVGSDNPRGFSLFNMGGMSGGSLDETLLKRIAEQTGGLYFRAKDVAGLQQIYQELDKLEPISADEQTFRPQTALFYYPLLIALALIGLRVMFTTAKTFRQEA</sequence>
<organism evidence="3">
    <name type="scientific">Pseudoalteromonas prydzensis</name>
    <dbReference type="NCBI Taxonomy" id="182141"/>
    <lineage>
        <taxon>Bacteria</taxon>
        <taxon>Pseudomonadati</taxon>
        <taxon>Pseudomonadota</taxon>
        <taxon>Gammaproteobacteria</taxon>
        <taxon>Alteromonadales</taxon>
        <taxon>Pseudoalteromonadaceae</taxon>
        <taxon>Pseudoalteromonas</taxon>
    </lineage>
</organism>
<dbReference type="SUPFAM" id="SSF53300">
    <property type="entry name" value="vWA-like"/>
    <property type="match status" value="1"/>
</dbReference>
<dbReference type="PANTHER" id="PTHR22550">
    <property type="entry name" value="SPORE GERMINATION PROTEIN"/>
    <property type="match status" value="1"/>
</dbReference>
<dbReference type="InterPro" id="IPR050768">
    <property type="entry name" value="UPF0353/GerABKA_families"/>
</dbReference>
<comment type="caution">
    <text evidence="3">The sequence shown here is derived from an EMBL/GenBank/DDBJ whole genome shotgun (WGS) entry which is preliminary data.</text>
</comment>
<keyword evidence="1" id="KW-1133">Transmembrane helix</keyword>
<reference evidence="3" key="1">
    <citation type="journal article" date="2020" name="mSystems">
        <title>Genome- and Community-Level Interaction Insights into Carbon Utilization and Element Cycling Functions of Hydrothermarchaeota in Hydrothermal Sediment.</title>
        <authorList>
            <person name="Zhou Z."/>
            <person name="Liu Y."/>
            <person name="Xu W."/>
            <person name="Pan J."/>
            <person name="Luo Z.H."/>
            <person name="Li M."/>
        </authorList>
    </citation>
    <scope>NUCLEOTIDE SEQUENCE [LARGE SCALE GENOMIC DNA]</scope>
    <source>
        <strain evidence="3">HyVt-346</strain>
    </source>
</reference>
<keyword evidence="1" id="KW-0812">Transmembrane</keyword>
<dbReference type="Gene3D" id="3.40.50.410">
    <property type="entry name" value="von Willebrand factor, type A domain"/>
    <property type="match status" value="1"/>
</dbReference>
<protein>
    <submittedName>
        <fullName evidence="3">VWA domain-containing protein</fullName>
    </submittedName>
</protein>
<evidence type="ECO:0000256" key="1">
    <source>
        <dbReference type="SAM" id="Phobius"/>
    </source>
</evidence>